<organism evidence="1 2">
    <name type="scientific">Microvirga lotononidis</name>
    <dbReference type="NCBI Taxonomy" id="864069"/>
    <lineage>
        <taxon>Bacteria</taxon>
        <taxon>Pseudomonadati</taxon>
        <taxon>Pseudomonadota</taxon>
        <taxon>Alphaproteobacteria</taxon>
        <taxon>Hyphomicrobiales</taxon>
        <taxon>Methylobacteriaceae</taxon>
        <taxon>Microvirga</taxon>
    </lineage>
</organism>
<protein>
    <submittedName>
        <fullName evidence="1">Uncharacterized protein</fullName>
    </submittedName>
</protein>
<dbReference type="HOGENOM" id="CLU_1561164_0_0_5"/>
<dbReference type="AlphaFoldDB" id="I4YRN6"/>
<dbReference type="RefSeq" id="WP_009762679.1">
    <property type="nucleotide sequence ID" value="NZ_JH660645.1"/>
</dbReference>
<name>I4YRN6_9HYPH</name>
<evidence type="ECO:0000313" key="2">
    <source>
        <dbReference type="Proteomes" id="UP000003947"/>
    </source>
</evidence>
<sequence>MPALNLFKRNSDKPRLSIRERFHNVAARMMPRSRGSRAGGGIDTSRRAMVAGSLASVAVAPIGAMAAPEADTELLRLAREHDVAYGLAVSGNLEGEAFDECMDLYTDLEFAIQDIPAQTWAGLVEKARVASEYAYDQADVRVLDNIIPSLIDDILRLAGASTKRPTPPSQH</sequence>
<accession>I4YRN6</accession>
<dbReference type="Proteomes" id="UP000003947">
    <property type="component" value="Unassembled WGS sequence"/>
</dbReference>
<keyword evidence="2" id="KW-1185">Reference proteome</keyword>
<dbReference type="STRING" id="864069.MicloDRAFT_00031770"/>
<evidence type="ECO:0000313" key="1">
    <source>
        <dbReference type="EMBL" id="EIM26628.1"/>
    </source>
</evidence>
<proteinExistence type="predicted"/>
<reference evidence="1 2" key="1">
    <citation type="submission" date="2012-02" db="EMBL/GenBank/DDBJ databases">
        <title>Improved High-Quality Draft sequence of Microvirga sp. WSM3557.</title>
        <authorList>
            <consortium name="US DOE Joint Genome Institute"/>
            <person name="Lucas S."/>
            <person name="Han J."/>
            <person name="Lapidus A."/>
            <person name="Cheng J.-F."/>
            <person name="Goodwin L."/>
            <person name="Pitluck S."/>
            <person name="Peters L."/>
            <person name="Zhang X."/>
            <person name="Detter J.C."/>
            <person name="Han C."/>
            <person name="Tapia R."/>
            <person name="Land M."/>
            <person name="Hauser L."/>
            <person name="Kyrpides N."/>
            <person name="Ivanova N."/>
            <person name="Pagani I."/>
            <person name="Brau L."/>
            <person name="Yates R."/>
            <person name="O'Hara G."/>
            <person name="Rui T."/>
            <person name="Howieson J."/>
            <person name="Reeve W."/>
            <person name="Woyke T."/>
        </authorList>
    </citation>
    <scope>NUCLEOTIDE SEQUENCE [LARGE SCALE GENOMIC DNA]</scope>
    <source>
        <strain evidence="1 2">WSM3557</strain>
    </source>
</reference>
<dbReference type="EMBL" id="JH660645">
    <property type="protein sequence ID" value="EIM26628.1"/>
    <property type="molecule type" value="Genomic_DNA"/>
</dbReference>
<dbReference type="PATRIC" id="fig|864069.3.peg.3450"/>
<gene>
    <name evidence="1" type="ORF">MicloDRAFT_00031770</name>
</gene>